<dbReference type="InterPro" id="IPR015942">
    <property type="entry name" value="Asp/Glu/hydantoin_racemase"/>
</dbReference>
<evidence type="ECO:0000313" key="3">
    <source>
        <dbReference type="Proteomes" id="UP001198220"/>
    </source>
</evidence>
<gene>
    <name evidence="2" type="ORF">LKD36_01670</name>
</gene>
<dbReference type="AlphaFoldDB" id="A0AAE3A7J5"/>
<dbReference type="GO" id="GO:0047661">
    <property type="term" value="F:amino-acid racemase activity"/>
    <property type="evidence" value="ECO:0007669"/>
    <property type="project" value="InterPro"/>
</dbReference>
<reference evidence="2 3" key="1">
    <citation type="submission" date="2021-10" db="EMBL/GenBank/DDBJ databases">
        <title>Anaerobic single-cell dispensing facilitates the cultivation of human gut bacteria.</title>
        <authorList>
            <person name="Afrizal A."/>
        </authorList>
    </citation>
    <scope>NUCLEOTIDE SEQUENCE [LARGE SCALE GENOMIC DNA]</scope>
    <source>
        <strain evidence="2 3">CLA-AA-H276</strain>
    </source>
</reference>
<proteinExistence type="inferred from homology"/>
<protein>
    <submittedName>
        <fullName evidence="2">Aspartate/glutamate racemase family protein</fullName>
    </submittedName>
</protein>
<dbReference type="Pfam" id="PF01177">
    <property type="entry name" value="Asp_Glu_race"/>
    <property type="match status" value="1"/>
</dbReference>
<organism evidence="2 3">
    <name type="scientific">Hominiventricola filiformis</name>
    <dbReference type="NCBI Taxonomy" id="2885352"/>
    <lineage>
        <taxon>Bacteria</taxon>
        <taxon>Bacillati</taxon>
        <taxon>Bacillota</taxon>
        <taxon>Clostridia</taxon>
        <taxon>Lachnospirales</taxon>
        <taxon>Lachnospiraceae</taxon>
        <taxon>Hominiventricola</taxon>
    </lineage>
</organism>
<evidence type="ECO:0000313" key="2">
    <source>
        <dbReference type="EMBL" id="MCC2124883.1"/>
    </source>
</evidence>
<comment type="similarity">
    <text evidence="1">Belongs to the HyuE racemase family.</text>
</comment>
<sequence length="219" mass="24255">MKSIALIHTVKTVANSFDQTLKDYVGEPVKVHNLWDDFLANNPNEIGEFTIENRCRLYNDIKSAEMTGADMIVVTCSTLTPVVNMIRPFIKVPLIAIDDAMGRKAVTYGDRILVLATAGSTEVPMREKLNAEAEKLGKKIQIDFRANAEAFKAMKAVEMDKHDALLLEMAKEISGYDCVVLAQASMAHLDKKIEEICKIPVLSSPGLCLEQVKETLKSI</sequence>
<keyword evidence="3" id="KW-1185">Reference proteome</keyword>
<dbReference type="Gene3D" id="3.40.50.12500">
    <property type="match status" value="1"/>
</dbReference>
<dbReference type="EMBL" id="JAJEPS010000001">
    <property type="protein sequence ID" value="MCC2124883.1"/>
    <property type="molecule type" value="Genomic_DNA"/>
</dbReference>
<dbReference type="Proteomes" id="UP001198220">
    <property type="component" value="Unassembled WGS sequence"/>
</dbReference>
<evidence type="ECO:0000256" key="1">
    <source>
        <dbReference type="ARBA" id="ARBA00038414"/>
    </source>
</evidence>
<comment type="caution">
    <text evidence="2">The sequence shown here is derived from an EMBL/GenBank/DDBJ whole genome shotgun (WGS) entry which is preliminary data.</text>
</comment>
<dbReference type="RefSeq" id="WP_118768909.1">
    <property type="nucleotide sequence ID" value="NZ_JAJEPS010000001.1"/>
</dbReference>
<dbReference type="InterPro" id="IPR053714">
    <property type="entry name" value="Iso_Racemase_Enz_sf"/>
</dbReference>
<name>A0AAE3A7J5_9FIRM</name>
<accession>A0AAE3A7J5</accession>